<evidence type="ECO:0000259" key="1">
    <source>
        <dbReference type="Pfam" id="PF13088"/>
    </source>
</evidence>
<dbReference type="AlphaFoldDB" id="A0A061SC87"/>
<dbReference type="InterPro" id="IPR036278">
    <property type="entry name" value="Sialidase_sf"/>
</dbReference>
<dbReference type="Gene3D" id="2.120.10.10">
    <property type="match status" value="1"/>
</dbReference>
<proteinExistence type="predicted"/>
<dbReference type="PANTHER" id="PTHR43752">
    <property type="entry name" value="BNR/ASP-BOX REPEAT FAMILY PROTEIN"/>
    <property type="match status" value="1"/>
</dbReference>
<dbReference type="PANTHER" id="PTHR43752:SF2">
    <property type="entry name" value="BNR_ASP-BOX REPEAT FAMILY PROTEIN"/>
    <property type="match status" value="1"/>
</dbReference>
<accession>A0A061SC87</accession>
<name>A0A061SC87_9CHLO</name>
<dbReference type="CDD" id="cd15482">
    <property type="entry name" value="Sialidase_non-viral"/>
    <property type="match status" value="1"/>
</dbReference>
<organism evidence="2">
    <name type="scientific">Tetraselmis sp. GSL018</name>
    <dbReference type="NCBI Taxonomy" id="582737"/>
    <lineage>
        <taxon>Eukaryota</taxon>
        <taxon>Viridiplantae</taxon>
        <taxon>Chlorophyta</taxon>
        <taxon>core chlorophytes</taxon>
        <taxon>Chlorodendrophyceae</taxon>
        <taxon>Chlorodendrales</taxon>
        <taxon>Chlorodendraceae</taxon>
        <taxon>Tetraselmis</taxon>
    </lineage>
</organism>
<dbReference type="Pfam" id="PF13088">
    <property type="entry name" value="BNR_2"/>
    <property type="match status" value="1"/>
</dbReference>
<reference evidence="2" key="1">
    <citation type="submission" date="2014-05" db="EMBL/GenBank/DDBJ databases">
        <title>The transcriptome of the halophilic microalga Tetraselmis sp. GSL018 isolated from the Great Salt Lake, Utah.</title>
        <authorList>
            <person name="Jinkerson R.E."/>
            <person name="D'Adamo S."/>
            <person name="Posewitz M.C."/>
        </authorList>
    </citation>
    <scope>NUCLEOTIDE SEQUENCE</scope>
    <source>
        <strain evidence="2">GSL018</strain>
    </source>
</reference>
<dbReference type="SUPFAM" id="SSF50939">
    <property type="entry name" value="Sialidases"/>
    <property type="match status" value="1"/>
</dbReference>
<protein>
    <submittedName>
        <fullName evidence="2">Alpha-rhamnosidase-like protein</fullName>
    </submittedName>
</protein>
<dbReference type="InterPro" id="IPR011040">
    <property type="entry name" value="Sialidase"/>
</dbReference>
<dbReference type="EMBL" id="GBEZ01002269">
    <property type="protein sequence ID" value="JAC82767.1"/>
    <property type="molecule type" value="Transcribed_RNA"/>
</dbReference>
<evidence type="ECO:0000313" key="2">
    <source>
        <dbReference type="EMBL" id="JAC82767.1"/>
    </source>
</evidence>
<gene>
    <name evidence="2" type="ORF">TSPGSL018_4933</name>
</gene>
<feature type="domain" description="Sialidase" evidence="1">
    <location>
        <begin position="26"/>
        <end position="135"/>
    </location>
</feature>
<sequence length="183" mass="20333">MLARTATDYDEKGHRADPVKNKKEIIYRGAQYLVHAKADPSGTQWHSAGKPVLDLPSPNAAGDVVRLRDGRLLVVYNHSRERKALGRSTLLVSMSSDGGSTWRVVLQLEDGPPNDITQEYSYPAIIQALDGMVHVTYTFRRQNIRHVVLDPTKLQPLKGKKFGKDYSGVKGHYSFSSAPHGKP</sequence>